<comment type="subcellular location">
    <subcellularLocation>
        <location evidence="1">Bacterial flagellum</location>
    </subcellularLocation>
</comment>
<dbReference type="AlphaFoldDB" id="A0A3B0Y5X3"/>
<evidence type="ECO:0000256" key="1">
    <source>
        <dbReference type="ARBA" id="ARBA00004365"/>
    </source>
</evidence>
<dbReference type="InterPro" id="IPR046358">
    <property type="entry name" value="Flagellin_C"/>
</dbReference>
<gene>
    <name evidence="5" type="ORF">MNBD_GAMMA11-2149</name>
</gene>
<dbReference type="Gene3D" id="2.60.40.4390">
    <property type="match status" value="1"/>
</dbReference>
<keyword evidence="2" id="KW-0975">Bacterial flagellum</keyword>
<evidence type="ECO:0000259" key="4">
    <source>
        <dbReference type="Pfam" id="PF00700"/>
    </source>
</evidence>
<dbReference type="GO" id="GO:0009288">
    <property type="term" value="C:bacterial-type flagellum"/>
    <property type="evidence" value="ECO:0007669"/>
    <property type="project" value="UniProtKB-SubCell"/>
</dbReference>
<keyword evidence="5" id="KW-0966">Cell projection</keyword>
<evidence type="ECO:0000259" key="3">
    <source>
        <dbReference type="Pfam" id="PF00669"/>
    </source>
</evidence>
<dbReference type="PRINTS" id="PR00207">
    <property type="entry name" value="FLAGELLIN"/>
</dbReference>
<dbReference type="InterPro" id="IPR001492">
    <property type="entry name" value="Flagellin"/>
</dbReference>
<dbReference type="GO" id="GO:0005198">
    <property type="term" value="F:structural molecule activity"/>
    <property type="evidence" value="ECO:0007669"/>
    <property type="project" value="InterPro"/>
</dbReference>
<dbReference type="Pfam" id="PF00669">
    <property type="entry name" value="Flagellin_N"/>
    <property type="match status" value="1"/>
</dbReference>
<dbReference type="Pfam" id="PF00700">
    <property type="entry name" value="Flagellin_C"/>
    <property type="match status" value="1"/>
</dbReference>
<accession>A0A3B0Y5X3</accession>
<dbReference type="Gene3D" id="6.10.280.190">
    <property type="match status" value="1"/>
</dbReference>
<dbReference type="PANTHER" id="PTHR42792">
    <property type="entry name" value="FLAGELLIN"/>
    <property type="match status" value="1"/>
</dbReference>
<feature type="domain" description="Flagellin N-terminal" evidence="3">
    <location>
        <begin position="5"/>
        <end position="143"/>
    </location>
</feature>
<dbReference type="EMBL" id="UOFG01000217">
    <property type="protein sequence ID" value="VAW63964.1"/>
    <property type="molecule type" value="Genomic_DNA"/>
</dbReference>
<dbReference type="InterPro" id="IPR001029">
    <property type="entry name" value="Flagellin_N"/>
</dbReference>
<dbReference type="Gene3D" id="1.20.1330.10">
    <property type="entry name" value="f41 fragment of flagellin, N-terminal domain"/>
    <property type="match status" value="2"/>
</dbReference>
<organism evidence="5">
    <name type="scientific">hydrothermal vent metagenome</name>
    <dbReference type="NCBI Taxonomy" id="652676"/>
    <lineage>
        <taxon>unclassified sequences</taxon>
        <taxon>metagenomes</taxon>
        <taxon>ecological metagenomes</taxon>
    </lineage>
</organism>
<protein>
    <submittedName>
        <fullName evidence="5">Flagellin protein FlaB</fullName>
    </submittedName>
</protein>
<reference evidence="5" key="1">
    <citation type="submission" date="2018-06" db="EMBL/GenBank/DDBJ databases">
        <authorList>
            <person name="Zhirakovskaya E."/>
        </authorList>
    </citation>
    <scope>NUCLEOTIDE SEQUENCE</scope>
</reference>
<dbReference type="SUPFAM" id="SSF64518">
    <property type="entry name" value="Phase 1 flagellin"/>
    <property type="match status" value="1"/>
</dbReference>
<proteinExistence type="predicted"/>
<dbReference type="InterPro" id="IPR010810">
    <property type="entry name" value="Flagellin_hook_IN_motif"/>
</dbReference>
<dbReference type="PANTHER" id="PTHR42792:SF2">
    <property type="entry name" value="FLAGELLIN"/>
    <property type="match status" value="1"/>
</dbReference>
<sequence length="872" mass="87345">MPQIINTNIPSLNAQRNLNKSQGELTTSLERLSSGLRINSAKDDAAGLAIANRFTSQIRGLTQASRNANDGISLAQTAEGALSESTNIIQRVRELAIQSANSTNSAQDRLSLQSEVNQLVSELDRISNTSSFNGLKLLDGSFTAQSFQVGAEANQTINVNIEGATADILGISKVSTSNATNGISNATNSGNIVTASDTRVGQTFTASTGANLTAQVITATDINGSSTTASLQVTDNTSVEIRDSLNATLTGATASISTTNSVTLDFSLTAVSDNDQISFTLEDGTNTDVVSFTRDSAGFATIEAQVVSAINSQVPSTGTAFSASLSSTSGEVIITSENLSGASDIGITDFAVAESATITIGSFTGAADGQIDFNLAGVSTTNVAFTFTNGDQAATAASLLSTLQADASFGTTFTAALDGAGTSVVIDAVNGTALDISAVNGDGTVTTTGGFQVIAAADTAITGGTGATDILSQGGTPATTVDAVVVNQTLLFDGNTLTDDTDAVGVDQATNNDSAVKIATIDVALQDGFSLTSSLTQIGGGILNISTAGTAAPLTSFGSANVDAGNNTAAQVLSINGEATATVSVLADSTAQTIAAQINQVADTTGVTATGRTTATLSNLSLDGVTSFSLNGESIAANVSATDLSALATSINDKSGATGVVATLSVDKATINLVEDTGADISILDFSSSAAAGGAGNQAVTLDIAGATGNATILQTGGINDTTRDSAVVGGTVEFKSVSTSFSVSSSLGEVANSLFGADADSLQASANNSVSSIDISTVAGANSAIDITDGALARIDGIRADLGAIQNRFVSTISSLDSAVENFSAARSRIQDTDFAAETARLTRAQILQQAGVSILSQANSLPQLVLSLLQ</sequence>
<keyword evidence="5" id="KW-0969">Cilium</keyword>
<feature type="domain" description="Flagellin C-terminal" evidence="4">
    <location>
        <begin position="786"/>
        <end position="871"/>
    </location>
</feature>
<evidence type="ECO:0000313" key="5">
    <source>
        <dbReference type="EMBL" id="VAW63964.1"/>
    </source>
</evidence>
<keyword evidence="5" id="KW-0282">Flagellum</keyword>
<name>A0A3B0Y5X3_9ZZZZ</name>
<evidence type="ECO:0000256" key="2">
    <source>
        <dbReference type="ARBA" id="ARBA00023143"/>
    </source>
</evidence>
<dbReference type="Pfam" id="PF07196">
    <property type="entry name" value="Flagellin_IN"/>
    <property type="match status" value="1"/>
</dbReference>